<gene>
    <name evidence="1" type="ORF">ACOLOM_LOCUS13048</name>
</gene>
<dbReference type="Proteomes" id="UP000789525">
    <property type="component" value="Unassembled WGS sequence"/>
</dbReference>
<reference evidence="1" key="1">
    <citation type="submission" date="2021-06" db="EMBL/GenBank/DDBJ databases">
        <authorList>
            <person name="Kallberg Y."/>
            <person name="Tangrot J."/>
            <person name="Rosling A."/>
        </authorList>
    </citation>
    <scope>NUCLEOTIDE SEQUENCE</scope>
    <source>
        <strain evidence="1">CL356</strain>
    </source>
</reference>
<accession>A0ACA9QMI3</accession>
<dbReference type="EMBL" id="CAJVPT010056999">
    <property type="protein sequence ID" value="CAG8757729.1"/>
    <property type="molecule type" value="Genomic_DNA"/>
</dbReference>
<sequence length="126" mass="14616">LLAWIEKTGEELFIGEQAGPPSKRKGDMDYNNRIVFGVLGYLFEIKMLIMWRDGVYIYDEYGSLSIASRLNQISDMKAGIIRLLEFMMIIKTEVKNNVTAEYDNDSIQILKRKFDEIIQTKQSPNK</sequence>
<evidence type="ECO:0000313" key="1">
    <source>
        <dbReference type="EMBL" id="CAG8757729.1"/>
    </source>
</evidence>
<keyword evidence="2" id="KW-1185">Reference proteome</keyword>
<protein>
    <submittedName>
        <fullName evidence="1">2357_t:CDS:1</fullName>
    </submittedName>
</protein>
<evidence type="ECO:0000313" key="2">
    <source>
        <dbReference type="Proteomes" id="UP000789525"/>
    </source>
</evidence>
<proteinExistence type="predicted"/>
<feature type="non-terminal residue" evidence="1">
    <location>
        <position position="126"/>
    </location>
</feature>
<name>A0ACA9QMI3_9GLOM</name>
<feature type="non-terminal residue" evidence="1">
    <location>
        <position position="1"/>
    </location>
</feature>
<organism evidence="1 2">
    <name type="scientific">Acaulospora colombiana</name>
    <dbReference type="NCBI Taxonomy" id="27376"/>
    <lineage>
        <taxon>Eukaryota</taxon>
        <taxon>Fungi</taxon>
        <taxon>Fungi incertae sedis</taxon>
        <taxon>Mucoromycota</taxon>
        <taxon>Glomeromycotina</taxon>
        <taxon>Glomeromycetes</taxon>
        <taxon>Diversisporales</taxon>
        <taxon>Acaulosporaceae</taxon>
        <taxon>Acaulospora</taxon>
    </lineage>
</organism>
<comment type="caution">
    <text evidence="1">The sequence shown here is derived from an EMBL/GenBank/DDBJ whole genome shotgun (WGS) entry which is preliminary data.</text>
</comment>